<dbReference type="Proteomes" id="UP000306192">
    <property type="component" value="Unassembled WGS sequence"/>
</dbReference>
<protein>
    <submittedName>
        <fullName evidence="1">Uncharacterized protein</fullName>
    </submittedName>
</protein>
<comment type="caution">
    <text evidence="1">The sequence shown here is derived from an EMBL/GenBank/DDBJ whole genome shotgun (WGS) entry which is preliminary data.</text>
</comment>
<name>A0A4T2BDP2_9MICO</name>
<dbReference type="AlphaFoldDB" id="A0A4T2BDP2"/>
<evidence type="ECO:0000313" key="2">
    <source>
        <dbReference type="Proteomes" id="UP000306192"/>
    </source>
</evidence>
<keyword evidence="2" id="KW-1185">Reference proteome</keyword>
<evidence type="ECO:0000313" key="1">
    <source>
        <dbReference type="EMBL" id="TIH29493.1"/>
    </source>
</evidence>
<reference evidence="1 2" key="1">
    <citation type="journal article" date="2019" name="Microorganisms">
        <title>Systematic Affiliation and Genome Analysis of Subtercola vilae DB165(T) with Particular Emphasis on Cold Adaptation of an Isolate from a High-Altitude Cold Volcano Lake.</title>
        <authorList>
            <person name="Villalobos A.S."/>
            <person name="Wiese J."/>
            <person name="Imhoff J.F."/>
            <person name="Dorador C."/>
            <person name="Keller A."/>
            <person name="Hentschel U."/>
        </authorList>
    </citation>
    <scope>NUCLEOTIDE SEQUENCE [LARGE SCALE GENOMIC DNA]</scope>
    <source>
        <strain evidence="1 2">DB165</strain>
    </source>
</reference>
<accession>A0A4T2BDP2</accession>
<dbReference type="EMBL" id="QYRT01000061">
    <property type="protein sequence ID" value="TIH29493.1"/>
    <property type="molecule type" value="Genomic_DNA"/>
</dbReference>
<organism evidence="1 2">
    <name type="scientific">Subtercola vilae</name>
    <dbReference type="NCBI Taxonomy" id="2056433"/>
    <lineage>
        <taxon>Bacteria</taxon>
        <taxon>Bacillati</taxon>
        <taxon>Actinomycetota</taxon>
        <taxon>Actinomycetes</taxon>
        <taxon>Micrococcales</taxon>
        <taxon>Microbacteriaceae</taxon>
        <taxon>Subtercola</taxon>
    </lineage>
</organism>
<proteinExistence type="predicted"/>
<dbReference type="RefSeq" id="WP_136643675.1">
    <property type="nucleotide sequence ID" value="NZ_QYRT01000061.1"/>
</dbReference>
<dbReference type="OrthoDB" id="5187212at2"/>
<gene>
    <name evidence="1" type="ORF">D4765_17925</name>
</gene>
<sequence>MTQDAARILRQPLSGLPKRLTGLGEGDLRSLLAYETEHENRLAVRQIIGNYLTGINHPEN</sequence>